<feature type="transmembrane region" description="Helical" evidence="6">
    <location>
        <begin position="94"/>
        <end position="113"/>
    </location>
</feature>
<feature type="transmembrane region" description="Helical" evidence="6">
    <location>
        <begin position="353"/>
        <end position="378"/>
    </location>
</feature>
<dbReference type="RefSeq" id="WP_147042023.1">
    <property type="nucleotide sequence ID" value="NZ_BAABIR010000002.1"/>
</dbReference>
<feature type="transmembrane region" description="Helical" evidence="6">
    <location>
        <begin position="442"/>
        <end position="464"/>
    </location>
</feature>
<dbReference type="PANTHER" id="PTHR30250">
    <property type="entry name" value="PST FAMILY PREDICTED COLANIC ACID TRANSPORTER"/>
    <property type="match status" value="1"/>
</dbReference>
<evidence type="ECO:0000256" key="6">
    <source>
        <dbReference type="SAM" id="Phobius"/>
    </source>
</evidence>
<dbReference type="AlphaFoldDB" id="A0A5C6TRQ9"/>
<dbReference type="GO" id="GO:0005886">
    <property type="term" value="C:plasma membrane"/>
    <property type="evidence" value="ECO:0007669"/>
    <property type="project" value="UniProtKB-SubCell"/>
</dbReference>
<evidence type="ECO:0000256" key="3">
    <source>
        <dbReference type="ARBA" id="ARBA00022692"/>
    </source>
</evidence>
<keyword evidence="5 6" id="KW-0472">Membrane</keyword>
<dbReference type="InterPro" id="IPR050833">
    <property type="entry name" value="Poly_Biosynth_Transport"/>
</dbReference>
<sequence length="510" mass="54185">MSEAPADAPPNRDAVTRGDVARGAGLAGLSRAGALIEALSQPLYVWLFGLATYGLYAAMWSAVNLAENFIDLSLTTALQRIVPTRGDETQAHGAVKIAILVALAPALLIALLVSMNADWVAGFMSAAPKDRAQLPIAVAIFAWTLPLWTFIEVATSAARARRAFGPEIRIRIFWEQIARIVFATGFFFLGFHSIGLMIGHLCSLAFTAALCIPLLRRYYDLKLVVRAPISAALFRETVLTALGLLPSAFARRVLIDAPTVALNLMLPGARGADAAGLFDIARKLSTVTFLVRQAFQYVLGPLASAQAHADRARLGPIYHFSSRVSTALVVPLGGLLAFGGVDILSVYRPEAMAALPLLYILVAGRAIEAMVGPASVIVEMTGHRLLPLVNSLIAFILWGVLAWLLVPVHGGIGMAIAVAVATVASTYAATVELQISDGLNPFGSRLLGGLAVALAGVAAMWGVVQLTHGPIRFALVVALWALTSRFALRYGLTRDDRFALGGLSRVLRLV</sequence>
<keyword evidence="2" id="KW-1003">Cell membrane</keyword>
<accession>A0A5C6TRQ9</accession>
<keyword evidence="8" id="KW-1185">Reference proteome</keyword>
<evidence type="ECO:0000313" key="8">
    <source>
        <dbReference type="Proteomes" id="UP000321249"/>
    </source>
</evidence>
<feature type="transmembrane region" description="Helical" evidence="6">
    <location>
        <begin position="470"/>
        <end position="488"/>
    </location>
</feature>
<protein>
    <submittedName>
        <fullName evidence="7">Lipopolysaccharide biosynthesis protein</fullName>
    </submittedName>
</protein>
<proteinExistence type="predicted"/>
<name>A0A5C6TRQ9_9SPHN</name>
<evidence type="ECO:0000256" key="5">
    <source>
        <dbReference type="ARBA" id="ARBA00023136"/>
    </source>
</evidence>
<feature type="transmembrane region" description="Helical" evidence="6">
    <location>
        <begin position="327"/>
        <end position="347"/>
    </location>
</feature>
<comment type="subcellular location">
    <subcellularLocation>
        <location evidence="1">Cell membrane</location>
        <topology evidence="1">Multi-pass membrane protein</topology>
    </subcellularLocation>
</comment>
<feature type="transmembrane region" description="Helical" evidence="6">
    <location>
        <begin position="412"/>
        <end position="430"/>
    </location>
</feature>
<gene>
    <name evidence="7" type="ORF">FRZ32_02550</name>
</gene>
<evidence type="ECO:0000256" key="4">
    <source>
        <dbReference type="ARBA" id="ARBA00022989"/>
    </source>
</evidence>
<reference evidence="7 8" key="1">
    <citation type="journal article" date="2015" name="J. Microbiol.">
        <title>Sphingosinicella ginsenosidimutans sp. nov., with ginsenoside converting activity.</title>
        <authorList>
            <person name="Kim J.K."/>
            <person name="Kang M.S."/>
            <person name="Park S.C."/>
            <person name="Kim K.M."/>
            <person name="Choi K."/>
            <person name="Yoon M.H."/>
            <person name="Im W.T."/>
        </authorList>
    </citation>
    <scope>NUCLEOTIDE SEQUENCE [LARGE SCALE GENOMIC DNA]</scope>
    <source>
        <strain evidence="7 8">BS-11</strain>
    </source>
</reference>
<dbReference type="PANTHER" id="PTHR30250:SF27">
    <property type="entry name" value="POLYSACCHARIDE BIOSYNTHESIS PROTEIN"/>
    <property type="match status" value="1"/>
</dbReference>
<feature type="transmembrane region" description="Helical" evidence="6">
    <location>
        <begin position="133"/>
        <end position="151"/>
    </location>
</feature>
<feature type="transmembrane region" description="Helical" evidence="6">
    <location>
        <begin position="197"/>
        <end position="215"/>
    </location>
</feature>
<organism evidence="7 8">
    <name type="scientific">Allosphingosinicella ginsenosidimutans</name>
    <dbReference type="NCBI Taxonomy" id="1176539"/>
    <lineage>
        <taxon>Bacteria</taxon>
        <taxon>Pseudomonadati</taxon>
        <taxon>Pseudomonadota</taxon>
        <taxon>Alphaproteobacteria</taxon>
        <taxon>Sphingomonadales</taxon>
        <taxon>Sphingomonadaceae</taxon>
        <taxon>Allosphingosinicella</taxon>
    </lineage>
</organism>
<evidence type="ECO:0000313" key="7">
    <source>
        <dbReference type="EMBL" id="TXC62635.1"/>
    </source>
</evidence>
<feature type="transmembrane region" description="Helical" evidence="6">
    <location>
        <begin position="385"/>
        <end position="406"/>
    </location>
</feature>
<feature type="transmembrane region" description="Helical" evidence="6">
    <location>
        <begin position="43"/>
        <end position="63"/>
    </location>
</feature>
<evidence type="ECO:0000256" key="1">
    <source>
        <dbReference type="ARBA" id="ARBA00004651"/>
    </source>
</evidence>
<dbReference type="Proteomes" id="UP000321249">
    <property type="component" value="Unassembled WGS sequence"/>
</dbReference>
<dbReference type="OrthoDB" id="7417248at2"/>
<keyword evidence="3 6" id="KW-0812">Transmembrane</keyword>
<dbReference type="EMBL" id="VOQQ01000001">
    <property type="protein sequence ID" value="TXC62635.1"/>
    <property type="molecule type" value="Genomic_DNA"/>
</dbReference>
<comment type="caution">
    <text evidence="7">The sequence shown here is derived from an EMBL/GenBank/DDBJ whole genome shotgun (WGS) entry which is preliminary data.</text>
</comment>
<feature type="transmembrane region" description="Helical" evidence="6">
    <location>
        <begin position="172"/>
        <end position="191"/>
    </location>
</feature>
<evidence type="ECO:0000256" key="2">
    <source>
        <dbReference type="ARBA" id="ARBA00022475"/>
    </source>
</evidence>
<keyword evidence="4 6" id="KW-1133">Transmembrane helix</keyword>